<name>A0ABS4Q155_9PSEU</name>
<comment type="caution">
    <text evidence="2">The sequence shown here is derived from an EMBL/GenBank/DDBJ whole genome shotgun (WGS) entry which is preliminary data.</text>
</comment>
<gene>
    <name evidence="2" type="ORF">JOM49_006097</name>
</gene>
<dbReference type="InterPro" id="IPR016024">
    <property type="entry name" value="ARM-type_fold"/>
</dbReference>
<proteinExistence type="predicted"/>
<feature type="compositionally biased region" description="Pro residues" evidence="1">
    <location>
        <begin position="13"/>
        <end position="25"/>
    </location>
</feature>
<dbReference type="Proteomes" id="UP000741013">
    <property type="component" value="Unassembled WGS sequence"/>
</dbReference>
<evidence type="ECO:0000256" key="1">
    <source>
        <dbReference type="SAM" id="MobiDB-lite"/>
    </source>
</evidence>
<accession>A0ABS4Q155</accession>
<dbReference type="RefSeq" id="WP_209667572.1">
    <property type="nucleotide sequence ID" value="NZ_JAGGMS010000001.1"/>
</dbReference>
<keyword evidence="3" id="KW-1185">Reference proteome</keyword>
<dbReference type="EMBL" id="JAGGMS010000001">
    <property type="protein sequence ID" value="MBP2184571.1"/>
    <property type="molecule type" value="Genomic_DNA"/>
</dbReference>
<protein>
    <recommendedName>
        <fullName evidence="4">AAA+ ATPase domain-containing protein</fullName>
    </recommendedName>
</protein>
<evidence type="ECO:0000313" key="3">
    <source>
        <dbReference type="Proteomes" id="UP000741013"/>
    </source>
</evidence>
<dbReference type="SUPFAM" id="SSF48371">
    <property type="entry name" value="ARM repeat"/>
    <property type="match status" value="1"/>
</dbReference>
<feature type="region of interest" description="Disordered" evidence="1">
    <location>
        <begin position="1"/>
        <end position="59"/>
    </location>
</feature>
<feature type="compositionally biased region" description="Basic and acidic residues" evidence="1">
    <location>
        <begin position="43"/>
        <end position="59"/>
    </location>
</feature>
<feature type="compositionally biased region" description="Low complexity" evidence="1">
    <location>
        <begin position="1"/>
        <end position="12"/>
    </location>
</feature>
<evidence type="ECO:0000313" key="2">
    <source>
        <dbReference type="EMBL" id="MBP2184571.1"/>
    </source>
</evidence>
<organism evidence="2 3">
    <name type="scientific">Amycolatopsis magusensis</name>
    <dbReference type="NCBI Taxonomy" id="882444"/>
    <lineage>
        <taxon>Bacteria</taxon>
        <taxon>Bacillati</taxon>
        <taxon>Actinomycetota</taxon>
        <taxon>Actinomycetes</taxon>
        <taxon>Pseudonocardiales</taxon>
        <taxon>Pseudonocardiaceae</taxon>
        <taxon>Amycolatopsis</taxon>
    </lineage>
</organism>
<sequence>MSDGKPPAAAPQQTPPPQAPPPASAPAPGGGRPPAKDGSPQKGPDKGEKPQADDDTRAENDALILGDRFYSKKLSQYRPKASIKHAYINDLQVGDRYEIFVGHQVAHNSGSVREDVLEWVRKRYLPVDGHAEMARTLERRRLLVLRGEPGTGRVTTALHLLDQLAKGRVYRLDTGKNVKSLTSSAFPKRSAGYVAEVSRRVSRGLTEENLDGLRDRLEKASSYCVLVAEADSRRAEVFGGYAFEYVAPDPARLLAKHIEHEVTAEDSADVEAKLTLLQEAAWTSEALGPSPRPLESVRVAALLAQHARGEISQEKVEWEAAQAVHYQVAEWFVPLQGLAPGPELDDALRLGAFRVALAVLNKSPYTLVAEAAEILGDKFVDATGKDEKRRLSFFADDQASRLPGLRAKIIDGYATFGRTRFPMPLLQFHDPRYPTAILDHVWRTHQRMRAAIDSWLLDLGKDHRPMLWVRAAQATGYLCRSDFAHGYTKMISPNAMTNLSEEAAFTRRRSAAIALDQAARDDNLQPAIMERLQNWRRYGHRPLRWTAAATYGFTLGREHIDVALEELRVLGTPSETQVVFDDGEEWDVVGIAAHSVAKLLAFGKITEVLDRLRLWFDSDRSSLRRLALRSLRQLANLYGFELDYLEMSVEDERPVLPGGAQQWPLLLTLQWQDPRLTEPIAALLRKALRTREGDYLTRYLLARWVRSGEHDLALLVVLEDFLVHLVVNQSDAQRLTYLIDRLTKDWADPLRPEVADRLIAAIGSRNEMRVE</sequence>
<evidence type="ECO:0008006" key="4">
    <source>
        <dbReference type="Google" id="ProtNLM"/>
    </source>
</evidence>
<reference evidence="2 3" key="1">
    <citation type="submission" date="2021-03" db="EMBL/GenBank/DDBJ databases">
        <title>Sequencing the genomes of 1000 actinobacteria strains.</title>
        <authorList>
            <person name="Klenk H.-P."/>
        </authorList>
    </citation>
    <scope>NUCLEOTIDE SEQUENCE [LARGE SCALE GENOMIC DNA]</scope>
    <source>
        <strain evidence="2 3">DSM 45510</strain>
    </source>
</reference>